<feature type="region of interest" description="Disordered" evidence="1">
    <location>
        <begin position="126"/>
        <end position="145"/>
    </location>
</feature>
<dbReference type="Proteomes" id="UP001162060">
    <property type="component" value="Unassembled WGS sequence"/>
</dbReference>
<accession>A0AAV1T6P9</accession>
<organism evidence="2 3">
    <name type="scientific">Peronospora matthiolae</name>
    <dbReference type="NCBI Taxonomy" id="2874970"/>
    <lineage>
        <taxon>Eukaryota</taxon>
        <taxon>Sar</taxon>
        <taxon>Stramenopiles</taxon>
        <taxon>Oomycota</taxon>
        <taxon>Peronosporomycetes</taxon>
        <taxon>Peronosporales</taxon>
        <taxon>Peronosporaceae</taxon>
        <taxon>Peronospora</taxon>
    </lineage>
</organism>
<protein>
    <submittedName>
        <fullName evidence="2">Uncharacterized protein</fullName>
    </submittedName>
</protein>
<evidence type="ECO:0000313" key="3">
    <source>
        <dbReference type="Proteomes" id="UP001162060"/>
    </source>
</evidence>
<evidence type="ECO:0000313" key="2">
    <source>
        <dbReference type="EMBL" id="CAK7905792.1"/>
    </source>
</evidence>
<dbReference type="EMBL" id="CAKLBY020000030">
    <property type="protein sequence ID" value="CAK7905792.1"/>
    <property type="molecule type" value="Genomic_DNA"/>
</dbReference>
<reference evidence="2" key="1">
    <citation type="submission" date="2024-01" db="EMBL/GenBank/DDBJ databases">
        <authorList>
            <person name="Webb A."/>
        </authorList>
    </citation>
    <scope>NUCLEOTIDE SEQUENCE</scope>
    <source>
        <strain evidence="2">Pm1</strain>
    </source>
</reference>
<dbReference type="AlphaFoldDB" id="A0AAV1T6P9"/>
<feature type="region of interest" description="Disordered" evidence="1">
    <location>
        <begin position="1"/>
        <end position="21"/>
    </location>
</feature>
<feature type="region of interest" description="Disordered" evidence="1">
    <location>
        <begin position="79"/>
        <end position="118"/>
    </location>
</feature>
<sequence>MGQALAVVDVSPAHERSEATEDKILATPVGLTERLAKLESSQRVCDEDERMLGAVESGMFASALDANICGRPMTIDALGSPEQKPAYPARAPAPNDSVPMFSSLAPPRGQAPPQQRVPAQAAATAVGAHQQARGVDYISKPTSSQ</sequence>
<evidence type="ECO:0000256" key="1">
    <source>
        <dbReference type="SAM" id="MobiDB-lite"/>
    </source>
</evidence>
<name>A0AAV1T6P9_9STRA</name>
<comment type="caution">
    <text evidence="2">The sequence shown here is derived from an EMBL/GenBank/DDBJ whole genome shotgun (WGS) entry which is preliminary data.</text>
</comment>
<feature type="compositionally biased region" description="Basic and acidic residues" evidence="1">
    <location>
        <begin position="12"/>
        <end position="21"/>
    </location>
</feature>
<feature type="compositionally biased region" description="Low complexity" evidence="1">
    <location>
        <begin position="105"/>
        <end position="118"/>
    </location>
</feature>
<proteinExistence type="predicted"/>
<gene>
    <name evidence="2" type="ORF">PM001_LOCUS3181</name>
</gene>